<sequence>MTHRHPSRNIEIQRAYDATPGGKAYRVLVDRFWPRGLRKADLQPDLWARDLAPTRDLIKWFGHDPARWAEFRARYMDELDAEAARQGLRDLLAEAGSRDIILLYGARDPEHNQAVVLRDALARFSSMA</sequence>
<name>A0ABN4QYC1_9BORD</name>
<proteinExistence type="predicted"/>
<organism evidence="1 2">
    <name type="scientific">Bordetella bronchialis</name>
    <dbReference type="NCBI Taxonomy" id="463025"/>
    <lineage>
        <taxon>Bacteria</taxon>
        <taxon>Pseudomonadati</taxon>
        <taxon>Pseudomonadota</taxon>
        <taxon>Betaproteobacteria</taxon>
        <taxon>Burkholderiales</taxon>
        <taxon>Alcaligenaceae</taxon>
        <taxon>Bordetella</taxon>
    </lineage>
</organism>
<dbReference type="Proteomes" id="UP000091897">
    <property type="component" value="Chromosome"/>
</dbReference>
<evidence type="ECO:0008006" key="3">
    <source>
        <dbReference type="Google" id="ProtNLM"/>
    </source>
</evidence>
<accession>A0ABN4QYC1</accession>
<dbReference type="EMBL" id="CP016170">
    <property type="protein sequence ID" value="ANN66022.1"/>
    <property type="molecule type" value="Genomic_DNA"/>
</dbReference>
<dbReference type="PANTHER" id="PTHR36849:SF1">
    <property type="entry name" value="CYTOPLASMIC PROTEIN"/>
    <property type="match status" value="1"/>
</dbReference>
<keyword evidence="2" id="KW-1185">Reference proteome</keyword>
<gene>
    <name evidence="1" type="ORF">BAU06_06680</name>
</gene>
<protein>
    <recommendedName>
        <fullName evidence="3">MarR family transcriptional regulator</fullName>
    </recommendedName>
</protein>
<reference evidence="1 2" key="1">
    <citation type="submission" date="2016-06" db="EMBL/GenBank/DDBJ databases">
        <title>Complete genome sequences of Bordetella bronchialis and Bordetella flabilis.</title>
        <authorList>
            <person name="LiPuma J.J."/>
            <person name="Spilker T."/>
        </authorList>
    </citation>
    <scope>NUCLEOTIDE SEQUENCE [LARGE SCALE GENOMIC DNA]</scope>
    <source>
        <strain evidence="1 2">AU3182</strain>
    </source>
</reference>
<dbReference type="Pfam" id="PF22752">
    <property type="entry name" value="DUF488-N3i"/>
    <property type="match status" value="1"/>
</dbReference>
<evidence type="ECO:0000313" key="2">
    <source>
        <dbReference type="Proteomes" id="UP000091897"/>
    </source>
</evidence>
<dbReference type="InterPro" id="IPR052552">
    <property type="entry name" value="YeaO-like"/>
</dbReference>
<evidence type="ECO:0000313" key="1">
    <source>
        <dbReference type="EMBL" id="ANN66022.1"/>
    </source>
</evidence>
<dbReference type="RefSeq" id="WP_066345969.1">
    <property type="nucleotide sequence ID" value="NZ_CBCSFJ010000003.1"/>
</dbReference>
<dbReference type="PANTHER" id="PTHR36849">
    <property type="entry name" value="CYTOPLASMIC PROTEIN-RELATED"/>
    <property type="match status" value="1"/>
</dbReference>